<accession>A0A1B0AZT6</accession>
<evidence type="ECO:0000313" key="1">
    <source>
        <dbReference type="EnsemblMetazoa" id="GPPI014133-PA"/>
    </source>
</evidence>
<dbReference type="AlphaFoldDB" id="A0A1B0AZT6"/>
<dbReference type="EnsemblMetazoa" id="GPPI014133-RA">
    <property type="protein sequence ID" value="GPPI014133-PA"/>
    <property type="gene ID" value="GPPI014133"/>
</dbReference>
<dbReference type="VEuPathDB" id="VectorBase:GPPI014133"/>
<protein>
    <submittedName>
        <fullName evidence="1">Uncharacterized protein</fullName>
    </submittedName>
</protein>
<keyword evidence="2" id="KW-1185">Reference proteome</keyword>
<reference evidence="1" key="2">
    <citation type="submission" date="2020-05" db="UniProtKB">
        <authorList>
            <consortium name="EnsemblMetazoa"/>
        </authorList>
    </citation>
    <scope>IDENTIFICATION</scope>
    <source>
        <strain evidence="1">IAEA</strain>
    </source>
</reference>
<dbReference type="Proteomes" id="UP000092460">
    <property type="component" value="Unassembled WGS sequence"/>
</dbReference>
<proteinExistence type="predicted"/>
<organism evidence="1 2">
    <name type="scientific">Glossina palpalis gambiensis</name>
    <dbReference type="NCBI Taxonomy" id="67801"/>
    <lineage>
        <taxon>Eukaryota</taxon>
        <taxon>Metazoa</taxon>
        <taxon>Ecdysozoa</taxon>
        <taxon>Arthropoda</taxon>
        <taxon>Hexapoda</taxon>
        <taxon>Insecta</taxon>
        <taxon>Pterygota</taxon>
        <taxon>Neoptera</taxon>
        <taxon>Endopterygota</taxon>
        <taxon>Diptera</taxon>
        <taxon>Brachycera</taxon>
        <taxon>Muscomorpha</taxon>
        <taxon>Hippoboscoidea</taxon>
        <taxon>Glossinidae</taxon>
        <taxon>Glossina</taxon>
    </lineage>
</organism>
<dbReference type="EMBL" id="JXJN01006456">
    <property type="status" value="NOT_ANNOTATED_CDS"/>
    <property type="molecule type" value="Genomic_DNA"/>
</dbReference>
<reference evidence="2" key="1">
    <citation type="submission" date="2015-01" db="EMBL/GenBank/DDBJ databases">
        <authorList>
            <person name="Aksoy S."/>
            <person name="Warren W."/>
            <person name="Wilson R.K."/>
        </authorList>
    </citation>
    <scope>NUCLEOTIDE SEQUENCE [LARGE SCALE GENOMIC DNA]</scope>
    <source>
        <strain evidence="2">IAEA</strain>
    </source>
</reference>
<name>A0A1B0AZT6_9MUSC</name>
<sequence length="120" mass="13931">MRIFTFLATTQLKGKRQQQTKRNSHSLHSYRLYPSCSLEKLTSSVKKHKKEKGYSKNSKVQEGRTIKALRNMTVEKIEMELVNKMSCEIEHEAEEKLTAPRHGAEHHFVKPTITLQTAYS</sequence>
<evidence type="ECO:0000313" key="2">
    <source>
        <dbReference type="Proteomes" id="UP000092460"/>
    </source>
</evidence>